<feature type="transmembrane region" description="Helical" evidence="1">
    <location>
        <begin position="6"/>
        <end position="26"/>
    </location>
</feature>
<keyword evidence="1" id="KW-1133">Transmembrane helix</keyword>
<keyword evidence="3" id="KW-1185">Reference proteome</keyword>
<sequence length="36" mass="4004">MTSLGLLADIVSSLFAAQMNCVNIFLHNRRISLQII</sequence>
<accession>A0A366JG43</accession>
<dbReference type="AlphaFoldDB" id="A0A366JG43"/>
<proteinExistence type="predicted"/>
<evidence type="ECO:0000256" key="1">
    <source>
        <dbReference type="SAM" id="Phobius"/>
    </source>
</evidence>
<reference evidence="2 3" key="1">
    <citation type="submission" date="2018-06" db="EMBL/GenBank/DDBJ databases">
        <title>Freshwater and sediment microbial communities from various areas in North America, analyzing microbe dynamics in response to fracking.</title>
        <authorList>
            <person name="Lamendella R."/>
        </authorList>
    </citation>
    <scope>NUCLEOTIDE SEQUENCE [LARGE SCALE GENOMIC DNA]</scope>
    <source>
        <strain evidence="2 3">14_TX</strain>
    </source>
</reference>
<name>A0A366JG43_CYTFI</name>
<dbReference type="Proteomes" id="UP000252731">
    <property type="component" value="Unassembled WGS sequence"/>
</dbReference>
<evidence type="ECO:0000313" key="2">
    <source>
        <dbReference type="EMBL" id="RBP85420.1"/>
    </source>
</evidence>
<keyword evidence="1" id="KW-0812">Transmembrane</keyword>
<dbReference type="EMBL" id="QNSF01000042">
    <property type="protein sequence ID" value="RBP85420.1"/>
    <property type="molecule type" value="Genomic_DNA"/>
</dbReference>
<comment type="caution">
    <text evidence="2">The sequence shown here is derived from an EMBL/GenBank/DDBJ whole genome shotgun (WGS) entry which is preliminary data.</text>
</comment>
<evidence type="ECO:0000313" key="3">
    <source>
        <dbReference type="Proteomes" id="UP000252731"/>
    </source>
</evidence>
<protein>
    <submittedName>
        <fullName evidence="2">Uncharacterized protein</fullName>
    </submittedName>
</protein>
<gene>
    <name evidence="2" type="ORF">DFO70_1425</name>
</gene>
<keyword evidence="1" id="KW-0472">Membrane</keyword>
<organism evidence="2 3">
    <name type="scientific">Cytobacillus firmus</name>
    <name type="common">Bacillus firmus</name>
    <dbReference type="NCBI Taxonomy" id="1399"/>
    <lineage>
        <taxon>Bacteria</taxon>
        <taxon>Bacillati</taxon>
        <taxon>Bacillota</taxon>
        <taxon>Bacilli</taxon>
        <taxon>Bacillales</taxon>
        <taxon>Bacillaceae</taxon>
        <taxon>Cytobacillus</taxon>
    </lineage>
</organism>